<comment type="caution">
    <text evidence="3">The sequence shown here is derived from an EMBL/GenBank/DDBJ whole genome shotgun (WGS) entry which is preliminary data.</text>
</comment>
<dbReference type="Proteomes" id="UP001239445">
    <property type="component" value="Unassembled WGS sequence"/>
</dbReference>
<gene>
    <name evidence="3" type="ORF">QBC47DRAFT_410917</name>
</gene>
<reference evidence="3" key="1">
    <citation type="submission" date="2023-06" db="EMBL/GenBank/DDBJ databases">
        <title>Genome-scale phylogeny and comparative genomics of the fungal order Sordariales.</title>
        <authorList>
            <consortium name="Lawrence Berkeley National Laboratory"/>
            <person name="Hensen N."/>
            <person name="Bonometti L."/>
            <person name="Westerberg I."/>
            <person name="Brannstrom I.O."/>
            <person name="Guillou S."/>
            <person name="Cros-Aarteil S."/>
            <person name="Calhoun S."/>
            <person name="Haridas S."/>
            <person name="Kuo A."/>
            <person name="Mondo S."/>
            <person name="Pangilinan J."/>
            <person name="Riley R."/>
            <person name="Labutti K."/>
            <person name="Andreopoulos B."/>
            <person name="Lipzen A."/>
            <person name="Chen C."/>
            <person name="Yanf M."/>
            <person name="Daum C."/>
            <person name="Ng V."/>
            <person name="Clum A."/>
            <person name="Steindorff A."/>
            <person name="Ohm R."/>
            <person name="Martin F."/>
            <person name="Silar P."/>
            <person name="Natvig D."/>
            <person name="Lalanne C."/>
            <person name="Gautier V."/>
            <person name="Ament-Velasquez S.L."/>
            <person name="Kruys A."/>
            <person name="Hutchinson M.I."/>
            <person name="Powell A.J."/>
            <person name="Barry K."/>
            <person name="Miller A.N."/>
            <person name="Grigoriev I.V."/>
            <person name="Debuchy R."/>
            <person name="Gladieux P."/>
            <person name="Thoren M.H."/>
            <person name="Johannesson H."/>
        </authorList>
    </citation>
    <scope>NUCLEOTIDE SEQUENCE</scope>
    <source>
        <strain evidence="3">PSN4</strain>
    </source>
</reference>
<evidence type="ECO:0000256" key="2">
    <source>
        <dbReference type="SAM" id="MobiDB-lite"/>
    </source>
</evidence>
<keyword evidence="4" id="KW-1185">Reference proteome</keyword>
<dbReference type="EMBL" id="MU839829">
    <property type="protein sequence ID" value="KAK1758204.1"/>
    <property type="molecule type" value="Genomic_DNA"/>
</dbReference>
<evidence type="ECO:0000313" key="3">
    <source>
        <dbReference type="EMBL" id="KAK1758204.1"/>
    </source>
</evidence>
<protein>
    <submittedName>
        <fullName evidence="3">Uncharacterized protein</fullName>
    </submittedName>
</protein>
<dbReference type="PANTHER" id="PTHR40619">
    <property type="entry name" value="FUNGAL STAND N-TERMINAL GOODBYE DOMAIN-CONTAINING PROTEIN"/>
    <property type="match status" value="1"/>
</dbReference>
<sequence>MKLDIPLLGRKKRKNLDPKEKKAAEFLSTERGQINDAVDCGPDSGVGITVQDDEADIQVDISGDEDGDKRGTDEAPGTEDGELNLTEVYKDCLQARESYELAMDAFVSQGNKKGTKGTALEPNGTAKEATFEQLEEGIQQVERDIKAAVKNLKGIKSKRKERQESQLSVVQRLRKGFHKFGDNARNIKSYVSLVPKSAGFGAGGLICGGINIILKAAERYVLMDERMENAMYGIREAMVHKAYVYDRHEPDRRMHQLISELFAIIFGVLELLLKWVHQQGTGMALLGAMLKPETYGQDLAILIAEMRTKSGALEKYGRSLEMRELKKTVDAVMGLLQQTQGGVQQLLINKTVQLQMMEKVDLGLEKNTAQVGEVGRAVERGDAAIMAELGELKRQMKQLSRLSRANVVQNLFVFIAEDPPDGWRPGQVEDLRRRANGGLSRPGIVRRLTGTAPPQAAAPRPAPRRRRKAPPAEPTLDAAAVLADVGFNADLVPGDGLNIQRGARLSTPGDQLVIDITSHVRLQALVEVPSSAILLIEGGSNGRHESRGPISVAAARIFAALARFRETNPSLYALAYFCSEHPSFRNGLGGTAMALVITLLLQLIDQHRDFDTDLLREFHEAVMDVPDEPTEDDVGGFCDLLQRCVLALPEEATLFIVVEGIAFFEGPRKRTQHTRLVLEQLLELGSDDGMEGRARVKCLFTTPARSPEFVKLFRPYDVWTVQSVNSAGILRRGSWFIGDRR</sequence>
<keyword evidence="1" id="KW-0175">Coiled coil</keyword>
<name>A0AAJ0FE05_9PEZI</name>
<dbReference type="AlphaFoldDB" id="A0AAJ0FE05"/>
<proteinExistence type="predicted"/>
<dbReference type="PANTHER" id="PTHR40619:SF3">
    <property type="entry name" value="FUNGAL STAND N-TERMINAL GOODBYE DOMAIN-CONTAINING PROTEIN"/>
    <property type="match status" value="1"/>
</dbReference>
<evidence type="ECO:0000313" key="4">
    <source>
        <dbReference type="Proteomes" id="UP001239445"/>
    </source>
</evidence>
<feature type="coiled-coil region" evidence="1">
    <location>
        <begin position="131"/>
        <end position="158"/>
    </location>
</feature>
<evidence type="ECO:0000256" key="1">
    <source>
        <dbReference type="SAM" id="Coils"/>
    </source>
</evidence>
<accession>A0AAJ0FE05</accession>
<organism evidence="3 4">
    <name type="scientific">Echria macrotheca</name>
    <dbReference type="NCBI Taxonomy" id="438768"/>
    <lineage>
        <taxon>Eukaryota</taxon>
        <taxon>Fungi</taxon>
        <taxon>Dikarya</taxon>
        <taxon>Ascomycota</taxon>
        <taxon>Pezizomycotina</taxon>
        <taxon>Sordariomycetes</taxon>
        <taxon>Sordariomycetidae</taxon>
        <taxon>Sordariales</taxon>
        <taxon>Schizotheciaceae</taxon>
        <taxon>Echria</taxon>
    </lineage>
</organism>
<feature type="region of interest" description="Disordered" evidence="2">
    <location>
        <begin position="35"/>
        <end position="81"/>
    </location>
</feature>
<feature type="compositionally biased region" description="Acidic residues" evidence="2">
    <location>
        <begin position="51"/>
        <end position="66"/>
    </location>
</feature>
<feature type="region of interest" description="Disordered" evidence="2">
    <location>
        <begin position="439"/>
        <end position="472"/>
    </location>
</feature>